<name>A0A0S8G5K1_UNCW3</name>
<dbReference type="Proteomes" id="UP000051096">
    <property type="component" value="Unassembled WGS sequence"/>
</dbReference>
<reference evidence="1 2" key="1">
    <citation type="journal article" date="2015" name="Microbiome">
        <title>Genomic resolution of linkages in carbon, nitrogen, and sulfur cycling among widespread estuary sediment bacteria.</title>
        <authorList>
            <person name="Baker B.J."/>
            <person name="Lazar C.S."/>
            <person name="Teske A.P."/>
            <person name="Dick G.J."/>
        </authorList>
    </citation>
    <scope>NUCLEOTIDE SEQUENCE [LARGE SCALE GENOMIC DNA]</scope>
    <source>
        <strain evidence="1">SM23_60</strain>
    </source>
</reference>
<evidence type="ECO:0000313" key="2">
    <source>
        <dbReference type="Proteomes" id="UP000051096"/>
    </source>
</evidence>
<organism evidence="1 2">
    <name type="scientific">candidate division WOR_3 bacterium SM23_60</name>
    <dbReference type="NCBI Taxonomy" id="1703780"/>
    <lineage>
        <taxon>Bacteria</taxon>
        <taxon>Bacteria division WOR-3</taxon>
    </lineage>
</organism>
<evidence type="ECO:0000313" key="1">
    <source>
        <dbReference type="EMBL" id="KPK68339.1"/>
    </source>
</evidence>
<dbReference type="PATRIC" id="fig|1703780.3.peg.1979"/>
<sequence length="237" mass="26263">MLCAAALFSAPVQRFEIDIESGAALSGYNNIRIPNNTGTLISFSEELETEPAWFVRGRLTYNFNRAHSLSLLIAPLTLHASGLLDREVIFRGESFAPNVLLNGVYRFNSYRLSYKYQWSVRENIHIGLGVTAKIRDAAISVADADKISEKTNVGFVPLIRFSLVWQFVEPLALVLDGDALAAPQGRAEDIALAVAVDMSRNFSTKVGYRVLEGGSDVDEVYSFTWVNYVFAGVLVRF</sequence>
<accession>A0A0S8G5K1</accession>
<proteinExistence type="predicted"/>
<evidence type="ECO:0008006" key="3">
    <source>
        <dbReference type="Google" id="ProtNLM"/>
    </source>
</evidence>
<dbReference type="EMBL" id="LJUO01000174">
    <property type="protein sequence ID" value="KPK68339.1"/>
    <property type="molecule type" value="Genomic_DNA"/>
</dbReference>
<comment type="caution">
    <text evidence="1">The sequence shown here is derived from an EMBL/GenBank/DDBJ whole genome shotgun (WGS) entry which is preliminary data.</text>
</comment>
<protein>
    <recommendedName>
        <fullName evidence="3">Outer membrane protein beta-barrel domain-containing protein</fullName>
    </recommendedName>
</protein>
<gene>
    <name evidence="1" type="ORF">AMJ87_12085</name>
</gene>
<dbReference type="AlphaFoldDB" id="A0A0S8G5K1"/>